<dbReference type="Pfam" id="PF17191">
    <property type="entry name" value="RecG_wedge"/>
    <property type="match status" value="1"/>
</dbReference>
<evidence type="ECO:0000313" key="12">
    <source>
        <dbReference type="Proteomes" id="UP000228976"/>
    </source>
</evidence>
<dbReference type="Pfam" id="PF19833">
    <property type="entry name" value="RecG_dom3_C"/>
    <property type="match status" value="1"/>
</dbReference>
<dbReference type="AlphaFoldDB" id="A0A261FCF8"/>
<feature type="domain" description="Helicase ATP-binding" evidence="9">
    <location>
        <begin position="352"/>
        <end position="518"/>
    </location>
</feature>
<dbReference type="InterPro" id="IPR045562">
    <property type="entry name" value="RecG_dom3_C"/>
</dbReference>
<reference evidence="11 12" key="1">
    <citation type="journal article" date="2017" name="BMC Genomics">
        <title>Comparative genomic and phylogenomic analyses of the Bifidobacteriaceae family.</title>
        <authorList>
            <person name="Lugli G.A."/>
            <person name="Milani C."/>
            <person name="Turroni F."/>
            <person name="Duranti S."/>
            <person name="Mancabelli L."/>
            <person name="Mangifesta M."/>
            <person name="Ferrario C."/>
            <person name="Modesto M."/>
            <person name="Mattarelli P."/>
            <person name="Jiri K."/>
            <person name="van Sinderen D."/>
            <person name="Ventura M."/>
        </authorList>
    </citation>
    <scope>NUCLEOTIDE SEQUENCE [LARGE SCALE GENOMIC DNA]</scope>
    <source>
        <strain evidence="11 12">LMG 21773</strain>
    </source>
</reference>
<evidence type="ECO:0000256" key="8">
    <source>
        <dbReference type="ARBA" id="ARBA00049819"/>
    </source>
</evidence>
<dbReference type="InterPro" id="IPR033454">
    <property type="entry name" value="RecG_wedge"/>
</dbReference>
<sequence length="799" mass="87205">MRLSWEMPLETALGNKRKATMLKHFGLRTVADALTYYPFRVTDPLPLTSLRDAASGQAVAVHARVLSSRAVPFAARRGTRVIAVVEDDTATAELVFFSRNQGYSSWMLSRLSANTEIVFNGSASVYNNVLQFTHPDIQVIGHDAPTAQAAIDRATRPRPVYHASARYSTDRIHEQIVGLLTALALQDGLMGQATPASTSVSEGELAPARPAELACAASELRAASEQAMVSTDNLEKFESQSVPSVLPQQIREKNQLMSRFQALVAIHNPQTTQEFYEGLRTMRFEEAFVSQTSLLHQRRQTEEKESFPCPEPSLATGLTAQGKPSLMARLCASLPFTLTPGQEQVLREISTDMALTHPMQRLLQGEVGSGKTLVALLSMLQAVDAGYQAVLVAPTQVLAEQHYENIRQRIAQLEGADLPPVVLLTGALKQKEKRENLALVASGEPCLVIATHAAFSTHFQAPRMALAIIDEQHRFGVEQRDTLLSKAERTPHLLVMTATPIPRTAAMTWFGDLELSELKGLPSGRQPIRTHIIPEANGPLMAQVFQHVRARIEQGERAYIICPAIDSTNNAAHRELASGVEYFTEDEEDAGMDAQHPLHSVTEIQERLSALPQFAGIKLATLTGRDDEDTKNQVMADFESGATPVLVATTVIEVGVDVKQASCIVIFDANHFGLTQLHQLRGRVGRGGTQGWCFLISTAEPGSLAEQRLKVIQSSHDGAQIAQADIELRGVGDVLGDAQSGGKSSFKLLRVVKDAAMIESAREQARDLLQADSNLTAYPQLMGAVLDFLRANEKYLTKS</sequence>
<dbReference type="SMART" id="SM00490">
    <property type="entry name" value="HELICc"/>
    <property type="match status" value="1"/>
</dbReference>
<keyword evidence="3" id="KW-0378">Hydrolase</keyword>
<organism evidence="11 12">
    <name type="scientific">Aeriscardovia aeriphila</name>
    <dbReference type="NCBI Taxonomy" id="218139"/>
    <lineage>
        <taxon>Bacteria</taxon>
        <taxon>Bacillati</taxon>
        <taxon>Actinomycetota</taxon>
        <taxon>Actinomycetes</taxon>
        <taxon>Bifidobacteriales</taxon>
        <taxon>Bifidobacteriaceae</taxon>
        <taxon>Aeriscardovia</taxon>
    </lineage>
</organism>
<dbReference type="SUPFAM" id="SSF50249">
    <property type="entry name" value="Nucleic acid-binding proteins"/>
    <property type="match status" value="1"/>
</dbReference>
<dbReference type="InterPro" id="IPR011545">
    <property type="entry name" value="DEAD/DEAH_box_helicase_dom"/>
</dbReference>
<dbReference type="GO" id="GO:0005524">
    <property type="term" value="F:ATP binding"/>
    <property type="evidence" value="ECO:0007669"/>
    <property type="project" value="UniProtKB-KW"/>
</dbReference>
<dbReference type="PANTHER" id="PTHR47964">
    <property type="entry name" value="ATP-DEPENDENT DNA HELICASE HOMOLOG RECG, CHLOROPLASTIC"/>
    <property type="match status" value="1"/>
</dbReference>
<evidence type="ECO:0000313" key="11">
    <source>
        <dbReference type="EMBL" id="OZG56788.1"/>
    </source>
</evidence>
<dbReference type="Pfam" id="PF00271">
    <property type="entry name" value="Helicase_C"/>
    <property type="match status" value="1"/>
</dbReference>
<keyword evidence="2" id="KW-0227">DNA damage</keyword>
<keyword evidence="4 11" id="KW-0347">Helicase</keyword>
<evidence type="ECO:0000256" key="2">
    <source>
        <dbReference type="ARBA" id="ARBA00022763"/>
    </source>
</evidence>
<evidence type="ECO:0000259" key="9">
    <source>
        <dbReference type="PROSITE" id="PS51192"/>
    </source>
</evidence>
<dbReference type="SMART" id="SM00487">
    <property type="entry name" value="DEXDc"/>
    <property type="match status" value="1"/>
</dbReference>
<gene>
    <name evidence="11" type="ORF">AEAE_0097</name>
</gene>
<dbReference type="OrthoDB" id="9804325at2"/>
<proteinExistence type="predicted"/>
<dbReference type="SUPFAM" id="SSF52540">
    <property type="entry name" value="P-loop containing nucleoside triphosphate hydrolases"/>
    <property type="match status" value="2"/>
</dbReference>
<dbReference type="GO" id="GO:0003678">
    <property type="term" value="F:DNA helicase activity"/>
    <property type="evidence" value="ECO:0007669"/>
    <property type="project" value="TreeGrafter"/>
</dbReference>
<dbReference type="InterPro" id="IPR012340">
    <property type="entry name" value="NA-bd_OB-fold"/>
</dbReference>
<evidence type="ECO:0000256" key="6">
    <source>
        <dbReference type="ARBA" id="ARBA00023125"/>
    </source>
</evidence>
<protein>
    <recommendedName>
        <fullName evidence="8">Probable DNA 3'-5' helicase RecG</fullName>
    </recommendedName>
</protein>
<dbReference type="Proteomes" id="UP000228976">
    <property type="component" value="Unassembled WGS sequence"/>
</dbReference>
<dbReference type="Gene3D" id="3.40.50.300">
    <property type="entry name" value="P-loop containing nucleotide triphosphate hydrolases"/>
    <property type="match status" value="2"/>
</dbReference>
<comment type="caution">
    <text evidence="11">The sequence shown here is derived from an EMBL/GenBank/DDBJ whole genome shotgun (WGS) entry which is preliminary data.</text>
</comment>
<accession>A0A261FCF8</accession>
<evidence type="ECO:0000256" key="3">
    <source>
        <dbReference type="ARBA" id="ARBA00022801"/>
    </source>
</evidence>
<evidence type="ECO:0000256" key="5">
    <source>
        <dbReference type="ARBA" id="ARBA00022840"/>
    </source>
</evidence>
<evidence type="ECO:0000256" key="7">
    <source>
        <dbReference type="ARBA" id="ARBA00023204"/>
    </source>
</evidence>
<dbReference type="EMBL" id="MWWU01000001">
    <property type="protein sequence ID" value="OZG56788.1"/>
    <property type="molecule type" value="Genomic_DNA"/>
</dbReference>
<keyword evidence="6" id="KW-0238">DNA-binding</keyword>
<dbReference type="CDD" id="cd04488">
    <property type="entry name" value="RecG_wedge_OBF"/>
    <property type="match status" value="1"/>
</dbReference>
<keyword evidence="7" id="KW-0234">DNA repair</keyword>
<evidence type="ECO:0000259" key="10">
    <source>
        <dbReference type="PROSITE" id="PS51194"/>
    </source>
</evidence>
<keyword evidence="5" id="KW-0067">ATP-binding</keyword>
<keyword evidence="12" id="KW-1185">Reference proteome</keyword>
<dbReference type="PROSITE" id="PS51194">
    <property type="entry name" value="HELICASE_CTER"/>
    <property type="match status" value="1"/>
</dbReference>
<dbReference type="InterPro" id="IPR014001">
    <property type="entry name" value="Helicase_ATP-bd"/>
</dbReference>
<dbReference type="Gene3D" id="2.40.50.140">
    <property type="entry name" value="Nucleic acid-binding proteins"/>
    <property type="match status" value="1"/>
</dbReference>
<keyword evidence="1" id="KW-0547">Nucleotide-binding</keyword>
<dbReference type="GO" id="GO:0016787">
    <property type="term" value="F:hydrolase activity"/>
    <property type="evidence" value="ECO:0007669"/>
    <property type="project" value="UniProtKB-KW"/>
</dbReference>
<evidence type="ECO:0000256" key="4">
    <source>
        <dbReference type="ARBA" id="ARBA00022806"/>
    </source>
</evidence>
<dbReference type="PROSITE" id="PS51192">
    <property type="entry name" value="HELICASE_ATP_BIND_1"/>
    <property type="match status" value="1"/>
</dbReference>
<dbReference type="GO" id="GO:0006281">
    <property type="term" value="P:DNA repair"/>
    <property type="evidence" value="ECO:0007669"/>
    <property type="project" value="UniProtKB-KW"/>
</dbReference>
<dbReference type="Pfam" id="PF00270">
    <property type="entry name" value="DEAD"/>
    <property type="match status" value="1"/>
</dbReference>
<dbReference type="InterPro" id="IPR047112">
    <property type="entry name" value="RecG/Mfd"/>
</dbReference>
<dbReference type="InterPro" id="IPR027417">
    <property type="entry name" value="P-loop_NTPase"/>
</dbReference>
<dbReference type="PANTHER" id="PTHR47964:SF1">
    <property type="entry name" value="ATP-DEPENDENT DNA HELICASE HOMOLOG RECG, CHLOROPLASTIC"/>
    <property type="match status" value="1"/>
</dbReference>
<dbReference type="InterPro" id="IPR001650">
    <property type="entry name" value="Helicase_C-like"/>
</dbReference>
<name>A0A261FCF8_9BIFI</name>
<feature type="domain" description="Helicase C-terminal" evidence="10">
    <location>
        <begin position="543"/>
        <end position="727"/>
    </location>
</feature>
<dbReference type="GO" id="GO:0003677">
    <property type="term" value="F:DNA binding"/>
    <property type="evidence" value="ECO:0007669"/>
    <property type="project" value="UniProtKB-KW"/>
</dbReference>
<evidence type="ECO:0000256" key="1">
    <source>
        <dbReference type="ARBA" id="ARBA00022741"/>
    </source>
</evidence>
<dbReference type="RefSeq" id="WP_094689226.1">
    <property type="nucleotide sequence ID" value="NZ_JACBYZ010000001.1"/>
</dbReference>